<name>A0A3N4I0W0_ASCIM</name>
<dbReference type="PANTHER" id="PTHR12570">
    <property type="match status" value="1"/>
</dbReference>
<feature type="compositionally biased region" description="Low complexity" evidence="5">
    <location>
        <begin position="613"/>
        <end position="631"/>
    </location>
</feature>
<feature type="compositionally biased region" description="Polar residues" evidence="5">
    <location>
        <begin position="564"/>
        <end position="594"/>
    </location>
</feature>
<feature type="region of interest" description="Disordered" evidence="5">
    <location>
        <begin position="404"/>
        <end position="474"/>
    </location>
</feature>
<keyword evidence="2 6" id="KW-0812">Transmembrane</keyword>
<feature type="transmembrane region" description="Helical" evidence="6">
    <location>
        <begin position="74"/>
        <end position="93"/>
    </location>
</feature>
<feature type="compositionally biased region" description="Basic residues" evidence="5">
    <location>
        <begin position="413"/>
        <end position="427"/>
    </location>
</feature>
<feature type="region of interest" description="Disordered" evidence="5">
    <location>
        <begin position="508"/>
        <end position="713"/>
    </location>
</feature>
<dbReference type="SUPFAM" id="SSF103481">
    <property type="entry name" value="Multidrug resistance efflux transporter EmrE"/>
    <property type="match status" value="1"/>
</dbReference>
<feature type="compositionally biased region" description="Basic and acidic residues" evidence="5">
    <location>
        <begin position="652"/>
        <end position="668"/>
    </location>
</feature>
<keyword evidence="8" id="KW-1185">Reference proteome</keyword>
<dbReference type="InterPro" id="IPR037185">
    <property type="entry name" value="EmrE-like"/>
</dbReference>
<feature type="transmembrane region" description="Helical" evidence="6">
    <location>
        <begin position="127"/>
        <end position="148"/>
    </location>
</feature>
<dbReference type="STRING" id="1160509.A0A3N4I0W0"/>
<feature type="transmembrane region" description="Helical" evidence="6">
    <location>
        <begin position="168"/>
        <end position="187"/>
    </location>
</feature>
<sequence length="726" mass="78962">MDDFFGPVLVPRSGGMGGDPTDRPPVYKTVGIILAICSGVFIGLSFVLKKKGLLDANEKDQKEAGEGYGYLKNVWWWSGMILMAIGEICNFAAYLFVEAILVTPLGALSVVITAILSSIFLKERLSFVGKIGCLHCILGSVVILLNAPKQPSASTIEELKDFVVAPGFLTYAGLVIVGCACIIFFLGPKWGSKSMLVYLSVCSLIGGLNVVAIQGLGVAITAQARGIPQFKNWFTYVVLIFVIITLVVEVIYLNKALNIFNAAMVTPTYYVFFTSATILSSAILFRGFKGGPIAIATVVLGFLQICCGVVLLQLSKSAKNVPDTEIFKGDLDQVHTIAEQEEPESEPRADAIRGTAAIIRRISTVRLQHEKEEAARIGKEMDDTTMLRPDITVEWDGVRRRVTWSGDPEKAGGRRRSNTTRSHRRHAPLGLTQIPDEEEPPVGDQESRPPIARTNSSARGPRRRSMSLDAGMNNDNRAAVLADLGYDSTTDERPETVWEKTKSLFIPKLRQPQTPTGLASASASSEDVSAPLQPPKTLPYSQKTGSSSSLQVPSFHHHEAVDTSYHSPASQPTRGSPLALNTSALAQHNNSSSSDRLRPATPTSPSAFSYTHSPRPSAPSSPARELRPPSSNGKRQLSFTSFFHRRGQSHGSAKDYGEGGSEMTERPDGAMGRVATEEEMMGLVVGRDGNRREDRGDLGERRRDSLGESDDEKKVLRLGYDAARRR</sequence>
<dbReference type="AlphaFoldDB" id="A0A3N4I0W0"/>
<feature type="compositionally biased region" description="Basic and acidic residues" evidence="5">
    <location>
        <begin position="688"/>
        <end position="713"/>
    </location>
</feature>
<organism evidence="7 8">
    <name type="scientific">Ascobolus immersus RN42</name>
    <dbReference type="NCBI Taxonomy" id="1160509"/>
    <lineage>
        <taxon>Eukaryota</taxon>
        <taxon>Fungi</taxon>
        <taxon>Dikarya</taxon>
        <taxon>Ascomycota</taxon>
        <taxon>Pezizomycotina</taxon>
        <taxon>Pezizomycetes</taxon>
        <taxon>Pezizales</taxon>
        <taxon>Ascobolaceae</taxon>
        <taxon>Ascobolus</taxon>
    </lineage>
</organism>
<keyword evidence="3 6" id="KW-1133">Transmembrane helix</keyword>
<dbReference type="Pfam" id="PF05653">
    <property type="entry name" value="Mg_trans_NIPA"/>
    <property type="match status" value="1"/>
</dbReference>
<proteinExistence type="predicted"/>
<evidence type="ECO:0000256" key="4">
    <source>
        <dbReference type="ARBA" id="ARBA00023136"/>
    </source>
</evidence>
<feature type="transmembrane region" description="Helical" evidence="6">
    <location>
        <begin position="196"/>
        <end position="221"/>
    </location>
</feature>
<feature type="transmembrane region" description="Helical" evidence="6">
    <location>
        <begin position="26"/>
        <end position="48"/>
    </location>
</feature>
<dbReference type="EMBL" id="ML119720">
    <property type="protein sequence ID" value="RPA77841.1"/>
    <property type="molecule type" value="Genomic_DNA"/>
</dbReference>
<evidence type="ECO:0000256" key="1">
    <source>
        <dbReference type="ARBA" id="ARBA00004141"/>
    </source>
</evidence>
<dbReference type="GO" id="GO:0016020">
    <property type="term" value="C:membrane"/>
    <property type="evidence" value="ECO:0007669"/>
    <property type="project" value="UniProtKB-SubCell"/>
</dbReference>
<feature type="transmembrane region" description="Helical" evidence="6">
    <location>
        <begin position="99"/>
        <end position="120"/>
    </location>
</feature>
<evidence type="ECO:0000313" key="8">
    <source>
        <dbReference type="Proteomes" id="UP000275078"/>
    </source>
</evidence>
<dbReference type="PANTHER" id="PTHR12570:SF92">
    <property type="entry name" value="SPICHTHYIN, ISOFORM B"/>
    <property type="match status" value="1"/>
</dbReference>
<comment type="subcellular location">
    <subcellularLocation>
        <location evidence="1">Membrane</location>
        <topology evidence="1">Multi-pass membrane protein</topology>
    </subcellularLocation>
</comment>
<evidence type="ECO:0000256" key="3">
    <source>
        <dbReference type="ARBA" id="ARBA00022989"/>
    </source>
</evidence>
<evidence type="ECO:0000256" key="6">
    <source>
        <dbReference type="SAM" id="Phobius"/>
    </source>
</evidence>
<feature type="compositionally biased region" description="Polar residues" evidence="5">
    <location>
        <begin position="539"/>
        <end position="552"/>
    </location>
</feature>
<dbReference type="InterPro" id="IPR008521">
    <property type="entry name" value="Mg_trans_NIPA"/>
</dbReference>
<accession>A0A3N4I0W0</accession>
<evidence type="ECO:0000256" key="5">
    <source>
        <dbReference type="SAM" id="MobiDB-lite"/>
    </source>
</evidence>
<dbReference type="Proteomes" id="UP000275078">
    <property type="component" value="Unassembled WGS sequence"/>
</dbReference>
<feature type="transmembrane region" description="Helical" evidence="6">
    <location>
        <begin position="233"/>
        <end position="253"/>
    </location>
</feature>
<dbReference type="GO" id="GO:0015095">
    <property type="term" value="F:magnesium ion transmembrane transporter activity"/>
    <property type="evidence" value="ECO:0007669"/>
    <property type="project" value="InterPro"/>
</dbReference>
<evidence type="ECO:0000256" key="2">
    <source>
        <dbReference type="ARBA" id="ARBA00022692"/>
    </source>
</evidence>
<feature type="compositionally biased region" description="Polar residues" evidence="5">
    <location>
        <begin position="632"/>
        <end position="641"/>
    </location>
</feature>
<feature type="transmembrane region" description="Helical" evidence="6">
    <location>
        <begin position="265"/>
        <end position="285"/>
    </location>
</feature>
<dbReference type="OrthoDB" id="6428174at2759"/>
<protein>
    <submittedName>
        <fullName evidence="7">DUF803-domain-containing protein</fullName>
    </submittedName>
</protein>
<keyword evidence="4 6" id="KW-0472">Membrane</keyword>
<gene>
    <name evidence="7" type="ORF">BJ508DRAFT_163840</name>
</gene>
<evidence type="ECO:0000313" key="7">
    <source>
        <dbReference type="EMBL" id="RPA77841.1"/>
    </source>
</evidence>
<reference evidence="7 8" key="1">
    <citation type="journal article" date="2018" name="Nat. Ecol. Evol.">
        <title>Pezizomycetes genomes reveal the molecular basis of ectomycorrhizal truffle lifestyle.</title>
        <authorList>
            <person name="Murat C."/>
            <person name="Payen T."/>
            <person name="Noel B."/>
            <person name="Kuo A."/>
            <person name="Morin E."/>
            <person name="Chen J."/>
            <person name="Kohler A."/>
            <person name="Krizsan K."/>
            <person name="Balestrini R."/>
            <person name="Da Silva C."/>
            <person name="Montanini B."/>
            <person name="Hainaut M."/>
            <person name="Levati E."/>
            <person name="Barry K.W."/>
            <person name="Belfiori B."/>
            <person name="Cichocki N."/>
            <person name="Clum A."/>
            <person name="Dockter R.B."/>
            <person name="Fauchery L."/>
            <person name="Guy J."/>
            <person name="Iotti M."/>
            <person name="Le Tacon F."/>
            <person name="Lindquist E.A."/>
            <person name="Lipzen A."/>
            <person name="Malagnac F."/>
            <person name="Mello A."/>
            <person name="Molinier V."/>
            <person name="Miyauchi S."/>
            <person name="Poulain J."/>
            <person name="Riccioni C."/>
            <person name="Rubini A."/>
            <person name="Sitrit Y."/>
            <person name="Splivallo R."/>
            <person name="Traeger S."/>
            <person name="Wang M."/>
            <person name="Zifcakova L."/>
            <person name="Wipf D."/>
            <person name="Zambonelli A."/>
            <person name="Paolocci F."/>
            <person name="Nowrousian M."/>
            <person name="Ottonello S."/>
            <person name="Baldrian P."/>
            <person name="Spatafora J.W."/>
            <person name="Henrissat B."/>
            <person name="Nagy L.G."/>
            <person name="Aury J.M."/>
            <person name="Wincker P."/>
            <person name="Grigoriev I.V."/>
            <person name="Bonfante P."/>
            <person name="Martin F.M."/>
        </authorList>
    </citation>
    <scope>NUCLEOTIDE SEQUENCE [LARGE SCALE GENOMIC DNA]</scope>
    <source>
        <strain evidence="7 8">RN42</strain>
    </source>
</reference>
<feature type="compositionally biased region" description="Polar residues" evidence="5">
    <location>
        <begin position="601"/>
        <end position="612"/>
    </location>
</feature>
<feature type="transmembrane region" description="Helical" evidence="6">
    <location>
        <begin position="291"/>
        <end position="312"/>
    </location>
</feature>